<organism evidence="1 2">
    <name type="scientific">Asparagus officinalis</name>
    <name type="common">Garden asparagus</name>
    <dbReference type="NCBI Taxonomy" id="4686"/>
    <lineage>
        <taxon>Eukaryota</taxon>
        <taxon>Viridiplantae</taxon>
        <taxon>Streptophyta</taxon>
        <taxon>Embryophyta</taxon>
        <taxon>Tracheophyta</taxon>
        <taxon>Spermatophyta</taxon>
        <taxon>Magnoliopsida</taxon>
        <taxon>Liliopsida</taxon>
        <taxon>Asparagales</taxon>
        <taxon>Asparagaceae</taxon>
        <taxon>Asparagoideae</taxon>
        <taxon>Asparagus</taxon>
    </lineage>
</organism>
<dbReference type="EMBL" id="CM007384">
    <property type="protein sequence ID" value="ONK71679.1"/>
    <property type="molecule type" value="Genomic_DNA"/>
</dbReference>
<dbReference type="Proteomes" id="UP000243459">
    <property type="component" value="Chromosome 4"/>
</dbReference>
<reference evidence="2" key="1">
    <citation type="journal article" date="2017" name="Nat. Commun.">
        <title>The asparagus genome sheds light on the origin and evolution of a young Y chromosome.</title>
        <authorList>
            <person name="Harkess A."/>
            <person name="Zhou J."/>
            <person name="Xu C."/>
            <person name="Bowers J.E."/>
            <person name="Van der Hulst R."/>
            <person name="Ayyampalayam S."/>
            <person name="Mercati F."/>
            <person name="Riccardi P."/>
            <person name="McKain M.R."/>
            <person name="Kakrana A."/>
            <person name="Tang H."/>
            <person name="Ray J."/>
            <person name="Groenendijk J."/>
            <person name="Arikit S."/>
            <person name="Mathioni S.M."/>
            <person name="Nakano M."/>
            <person name="Shan H."/>
            <person name="Telgmann-Rauber A."/>
            <person name="Kanno A."/>
            <person name="Yue Z."/>
            <person name="Chen H."/>
            <person name="Li W."/>
            <person name="Chen Y."/>
            <person name="Xu X."/>
            <person name="Zhang Y."/>
            <person name="Luo S."/>
            <person name="Chen H."/>
            <person name="Gao J."/>
            <person name="Mao Z."/>
            <person name="Pires J.C."/>
            <person name="Luo M."/>
            <person name="Kudrna D."/>
            <person name="Wing R.A."/>
            <person name="Meyers B.C."/>
            <person name="Yi K."/>
            <person name="Kong H."/>
            <person name="Lavrijsen P."/>
            <person name="Sunseri F."/>
            <person name="Falavigna A."/>
            <person name="Ye Y."/>
            <person name="Leebens-Mack J.H."/>
            <person name="Chen G."/>
        </authorList>
    </citation>
    <scope>NUCLEOTIDE SEQUENCE [LARGE SCALE GENOMIC DNA]</scope>
    <source>
        <strain evidence="2">cv. DH0086</strain>
    </source>
</reference>
<proteinExistence type="predicted"/>
<gene>
    <name evidence="1" type="ORF">A4U43_C04F11230</name>
</gene>
<keyword evidence="2" id="KW-1185">Reference proteome</keyword>
<protein>
    <submittedName>
        <fullName evidence="1">Uncharacterized protein</fullName>
    </submittedName>
</protein>
<dbReference type="AlphaFoldDB" id="A0A5P1F4G6"/>
<sequence>MRVWAGVEGWPLGRIWLKGLGALPHNRLGGQGRRDFERRSVRGGGPAAMCFVADACTWPNREKVRPGWAELLVGLNYVWRFEMEMCLDRGLGLGFGLIYVAVGLEMAG</sequence>
<accession>A0A5P1F4G6</accession>
<name>A0A5P1F4G6_ASPOF</name>
<dbReference type="Gramene" id="ONK71679">
    <property type="protein sequence ID" value="ONK71679"/>
    <property type="gene ID" value="A4U43_C04F11230"/>
</dbReference>
<evidence type="ECO:0000313" key="1">
    <source>
        <dbReference type="EMBL" id="ONK71679.1"/>
    </source>
</evidence>
<evidence type="ECO:0000313" key="2">
    <source>
        <dbReference type="Proteomes" id="UP000243459"/>
    </source>
</evidence>